<organism evidence="2 3">
    <name type="scientific">Edhazardia aedis (strain USNM 41457)</name>
    <name type="common">Microsporidian parasite</name>
    <dbReference type="NCBI Taxonomy" id="1003232"/>
    <lineage>
        <taxon>Eukaryota</taxon>
        <taxon>Fungi</taxon>
        <taxon>Fungi incertae sedis</taxon>
        <taxon>Microsporidia</taxon>
        <taxon>Edhazardia</taxon>
    </lineage>
</organism>
<reference evidence="3" key="2">
    <citation type="submission" date="2015-07" db="EMBL/GenBank/DDBJ databases">
        <title>Contrasting host-pathogen interactions and genome evolution in two generalist and specialist microsporidian pathogens of mosquitoes.</title>
        <authorList>
            <consortium name="The Broad Institute Genomics Platform"/>
            <consortium name="The Broad Institute Genome Sequencing Center for Infectious Disease"/>
            <person name="Cuomo C.A."/>
            <person name="Sanscrainte N.D."/>
            <person name="Goldberg J.M."/>
            <person name="Heiman D."/>
            <person name="Young S."/>
            <person name="Zeng Q."/>
            <person name="Becnel J.J."/>
            <person name="Birren B.W."/>
        </authorList>
    </citation>
    <scope>NUCLEOTIDE SEQUENCE [LARGE SCALE GENOMIC DNA]</scope>
    <source>
        <strain evidence="3">USNM 41457</strain>
    </source>
</reference>
<keyword evidence="1" id="KW-1133">Transmembrane helix</keyword>
<dbReference type="HOGENOM" id="CLU_1192331_0_0_1"/>
<dbReference type="InParanoid" id="J9DTM2"/>
<evidence type="ECO:0008006" key="4">
    <source>
        <dbReference type="Google" id="ProtNLM"/>
    </source>
</evidence>
<proteinExistence type="predicted"/>
<gene>
    <name evidence="2" type="ORF">EDEG_04206</name>
</gene>
<comment type="caution">
    <text evidence="2">The sequence shown here is derived from an EMBL/GenBank/DDBJ whole genome shotgun (WGS) entry which is preliminary data.</text>
</comment>
<dbReference type="VEuPathDB" id="MicrosporidiaDB:EDEG_04206"/>
<feature type="transmembrane region" description="Helical" evidence="1">
    <location>
        <begin position="88"/>
        <end position="107"/>
    </location>
</feature>
<reference evidence="2 3" key="1">
    <citation type="submission" date="2011-08" db="EMBL/GenBank/DDBJ databases">
        <authorList>
            <person name="Liu Z.J."/>
            <person name="Shi F.L."/>
            <person name="Lu J.Q."/>
            <person name="Li M."/>
            <person name="Wang Z.L."/>
        </authorList>
    </citation>
    <scope>NUCLEOTIDE SEQUENCE [LARGE SCALE GENOMIC DNA]</scope>
    <source>
        <strain evidence="2 3">USNM 41457</strain>
    </source>
</reference>
<accession>J9DTM2</accession>
<evidence type="ECO:0000313" key="3">
    <source>
        <dbReference type="Proteomes" id="UP000003163"/>
    </source>
</evidence>
<keyword evidence="1" id="KW-0812">Transmembrane</keyword>
<sequence length="233" mass="27044">MNISICIVGVLQSAINGIFCKNYGNKNLSMCLPGVLYCLMRIPTTFLFKKDKTLPKTTKKFVFHVFIVSAMTEIQNLLIWIFAPRVTAIIFALCFQTNIIIFYLILITITKQYLKKFQYLCYGTTLLGITVVGLDFFKSDAKIEYYACFSVFIAAIMNIIACLYYENLIKKSMENLFQYMFINSCFGLFINIIMSFCEFYIRKKLEFKKCITEKYLYLGSFTYFLGTILGFVC</sequence>
<protein>
    <recommendedName>
        <fullName evidence="4">EamA domain-containing protein</fullName>
    </recommendedName>
</protein>
<feature type="transmembrane region" description="Helical" evidence="1">
    <location>
        <begin position="143"/>
        <end position="164"/>
    </location>
</feature>
<keyword evidence="1" id="KW-0472">Membrane</keyword>
<dbReference type="EMBL" id="AFBI03000780">
    <property type="protein sequence ID" value="EJW04627.1"/>
    <property type="molecule type" value="Genomic_DNA"/>
</dbReference>
<dbReference type="AlphaFoldDB" id="J9DTM2"/>
<evidence type="ECO:0000256" key="1">
    <source>
        <dbReference type="SAM" id="Phobius"/>
    </source>
</evidence>
<feature type="non-terminal residue" evidence="2">
    <location>
        <position position="233"/>
    </location>
</feature>
<feature type="transmembrane region" description="Helical" evidence="1">
    <location>
        <begin position="215"/>
        <end position="232"/>
    </location>
</feature>
<feature type="transmembrane region" description="Helical" evidence="1">
    <location>
        <begin position="176"/>
        <end position="195"/>
    </location>
</feature>
<evidence type="ECO:0000313" key="2">
    <source>
        <dbReference type="EMBL" id="EJW04627.1"/>
    </source>
</evidence>
<keyword evidence="3" id="KW-1185">Reference proteome</keyword>
<feature type="transmembrane region" description="Helical" evidence="1">
    <location>
        <begin position="61"/>
        <end position="82"/>
    </location>
</feature>
<name>J9DTM2_EDHAE</name>
<dbReference type="Proteomes" id="UP000003163">
    <property type="component" value="Unassembled WGS sequence"/>
</dbReference>